<feature type="signal peptide" evidence="1">
    <location>
        <begin position="1"/>
        <end position="31"/>
    </location>
</feature>
<evidence type="ECO:0008006" key="4">
    <source>
        <dbReference type="Google" id="ProtNLM"/>
    </source>
</evidence>
<name>A0A518FR27_9PLAN</name>
<feature type="chain" id="PRO_5021757923" description="Porin" evidence="1">
    <location>
        <begin position="32"/>
        <end position="486"/>
    </location>
</feature>
<keyword evidence="1" id="KW-0732">Signal</keyword>
<dbReference type="OrthoDB" id="9775763at2"/>
<evidence type="ECO:0000313" key="3">
    <source>
        <dbReference type="Proteomes" id="UP000320839"/>
    </source>
</evidence>
<proteinExistence type="predicted"/>
<dbReference type="Proteomes" id="UP000320839">
    <property type="component" value="Chromosome"/>
</dbReference>
<accession>A0A518FR27</accession>
<sequence precursor="true">MRKLKELKRKARLTGLLLSGLGLMAVSPAFGGDAGCAPSCTPAANPCCTKVFEEAGDKLAVELERLTAECCAPKTCAPTCTSTDTCTSPDTCCGEEGGGDDGDCCSGRLTRLFDDCDGCGNFLEDNGWKLSGWLEFGITFNGNRPQNDLNQPGVGFNAADSQFMLNQLYFVLEKDAAANEDCFGWGGRVDLVVGADAQDTSTFGGPNNNPNFDGIWSNNDIATANQIGIAMPQMYASFYAPIGNGVTVNAGHFYTLIGYEVVPATGNFFYSHAYTMQYDEPFTHTGVLASTDLSDNISATGGITTGWDDFENQNHQWSFLGLVTWTSDSEDTSVSFSLSSGNENDALGGTSNLTIYSLVAQQKLTDKLSYVFQHDHMFYKNGSAAIPGQFAQAYGINQYLFYDLCDTTRAGMRVEYWRDQQGTQLGAPGTSYYEITAGINHKLNSCIQVRPEVRWDWADGSDPWTTSNGGTKDSQFTVGTDVILVF</sequence>
<dbReference type="AlphaFoldDB" id="A0A518FR27"/>
<reference evidence="2 3" key="1">
    <citation type="submission" date="2019-02" db="EMBL/GenBank/DDBJ databases">
        <title>Deep-cultivation of Planctomycetes and their phenomic and genomic characterization uncovers novel biology.</title>
        <authorList>
            <person name="Wiegand S."/>
            <person name="Jogler M."/>
            <person name="Boedeker C."/>
            <person name="Pinto D."/>
            <person name="Vollmers J."/>
            <person name="Rivas-Marin E."/>
            <person name="Kohn T."/>
            <person name="Peeters S.H."/>
            <person name="Heuer A."/>
            <person name="Rast P."/>
            <person name="Oberbeckmann S."/>
            <person name="Bunk B."/>
            <person name="Jeske O."/>
            <person name="Meyerdierks A."/>
            <person name="Storesund J.E."/>
            <person name="Kallscheuer N."/>
            <person name="Luecker S."/>
            <person name="Lage O.M."/>
            <person name="Pohl T."/>
            <person name="Merkel B.J."/>
            <person name="Hornburger P."/>
            <person name="Mueller R.-W."/>
            <person name="Bruemmer F."/>
            <person name="Labrenz M."/>
            <person name="Spormann A.M."/>
            <person name="Op den Camp H."/>
            <person name="Overmann J."/>
            <person name="Amann R."/>
            <person name="Jetten M.S.M."/>
            <person name="Mascher T."/>
            <person name="Medema M.H."/>
            <person name="Devos D.P."/>
            <person name="Kaster A.-K."/>
            <person name="Ovreas L."/>
            <person name="Rohde M."/>
            <person name="Galperin M.Y."/>
            <person name="Jogler C."/>
        </authorList>
    </citation>
    <scope>NUCLEOTIDE SEQUENCE [LARGE SCALE GENOMIC DNA]</scope>
    <source>
        <strain evidence="2 3">Pan153</strain>
    </source>
</reference>
<evidence type="ECO:0000256" key="1">
    <source>
        <dbReference type="SAM" id="SignalP"/>
    </source>
</evidence>
<gene>
    <name evidence="2" type="ORF">Pan153_34680</name>
</gene>
<dbReference type="InterPro" id="IPR011486">
    <property type="entry name" value="BBP2"/>
</dbReference>
<organism evidence="2 3">
    <name type="scientific">Gimesia panareensis</name>
    <dbReference type="NCBI Taxonomy" id="2527978"/>
    <lineage>
        <taxon>Bacteria</taxon>
        <taxon>Pseudomonadati</taxon>
        <taxon>Planctomycetota</taxon>
        <taxon>Planctomycetia</taxon>
        <taxon>Planctomycetales</taxon>
        <taxon>Planctomycetaceae</taxon>
        <taxon>Gimesia</taxon>
    </lineage>
</organism>
<dbReference type="EMBL" id="CP036317">
    <property type="protein sequence ID" value="QDV18807.1"/>
    <property type="molecule type" value="Genomic_DNA"/>
</dbReference>
<dbReference type="Pfam" id="PF07642">
    <property type="entry name" value="BBP2"/>
    <property type="match status" value="1"/>
</dbReference>
<evidence type="ECO:0000313" key="2">
    <source>
        <dbReference type="EMBL" id="QDV18807.1"/>
    </source>
</evidence>
<protein>
    <recommendedName>
        <fullName evidence="4">Porin</fullName>
    </recommendedName>
</protein>